<dbReference type="EMBL" id="UYRT01009373">
    <property type="protein sequence ID" value="VDK47242.1"/>
    <property type="molecule type" value="Genomic_DNA"/>
</dbReference>
<evidence type="ECO:0000256" key="1">
    <source>
        <dbReference type="SAM" id="Phobius"/>
    </source>
</evidence>
<keyword evidence="1" id="KW-0472">Membrane</keyword>
<reference evidence="4" key="1">
    <citation type="submission" date="2016-06" db="UniProtKB">
        <authorList>
            <consortium name="WormBaseParasite"/>
        </authorList>
    </citation>
    <scope>IDENTIFICATION</scope>
</reference>
<evidence type="ECO:0000313" key="4">
    <source>
        <dbReference type="WBParaSite" id="GPUH_0000478001-mRNA-1"/>
    </source>
</evidence>
<gene>
    <name evidence="2" type="ORF">GPUH_LOCUS4773</name>
</gene>
<accession>A0A183D7T2</accession>
<dbReference type="WBParaSite" id="GPUH_0000478001-mRNA-1">
    <property type="protein sequence ID" value="GPUH_0000478001-mRNA-1"/>
    <property type="gene ID" value="GPUH_0000478001"/>
</dbReference>
<name>A0A183D7T2_9BILA</name>
<keyword evidence="3" id="KW-1185">Reference proteome</keyword>
<keyword evidence="1" id="KW-1133">Transmembrane helix</keyword>
<evidence type="ECO:0000313" key="3">
    <source>
        <dbReference type="Proteomes" id="UP000271098"/>
    </source>
</evidence>
<dbReference type="AlphaFoldDB" id="A0A183D7T2"/>
<keyword evidence="1" id="KW-0812">Transmembrane</keyword>
<proteinExistence type="predicted"/>
<organism evidence="4">
    <name type="scientific">Gongylonema pulchrum</name>
    <dbReference type="NCBI Taxonomy" id="637853"/>
    <lineage>
        <taxon>Eukaryota</taxon>
        <taxon>Metazoa</taxon>
        <taxon>Ecdysozoa</taxon>
        <taxon>Nematoda</taxon>
        <taxon>Chromadorea</taxon>
        <taxon>Rhabditida</taxon>
        <taxon>Spirurina</taxon>
        <taxon>Spiruromorpha</taxon>
        <taxon>Spiruroidea</taxon>
        <taxon>Gongylonematidae</taxon>
        <taxon>Gongylonema</taxon>
    </lineage>
</organism>
<protein>
    <submittedName>
        <fullName evidence="4">CN hydrolase domain-containing protein</fullName>
    </submittedName>
</protein>
<dbReference type="Proteomes" id="UP000271098">
    <property type="component" value="Unassembled WGS sequence"/>
</dbReference>
<sequence length="73" mass="8094">MIAQEARASGASSLKIFPADISGILLAESRDEQQIDQLTSEISLIVKVTFFSFIAFLVLENTHKFLDHLLLTT</sequence>
<feature type="transmembrane region" description="Helical" evidence="1">
    <location>
        <begin position="42"/>
        <end position="59"/>
    </location>
</feature>
<reference evidence="2 3" key="2">
    <citation type="submission" date="2018-11" db="EMBL/GenBank/DDBJ databases">
        <authorList>
            <consortium name="Pathogen Informatics"/>
        </authorList>
    </citation>
    <scope>NUCLEOTIDE SEQUENCE [LARGE SCALE GENOMIC DNA]</scope>
</reference>
<evidence type="ECO:0000313" key="2">
    <source>
        <dbReference type="EMBL" id="VDK47242.1"/>
    </source>
</evidence>